<evidence type="ECO:0000256" key="2">
    <source>
        <dbReference type="ARBA" id="ARBA00012483"/>
    </source>
</evidence>
<feature type="compositionally biased region" description="Polar residues" evidence="9">
    <location>
        <begin position="433"/>
        <end position="460"/>
    </location>
</feature>
<feature type="compositionally biased region" description="Basic and acidic residues" evidence="9">
    <location>
        <begin position="371"/>
        <end position="385"/>
    </location>
</feature>
<evidence type="ECO:0000256" key="9">
    <source>
        <dbReference type="SAM" id="MobiDB-lite"/>
    </source>
</evidence>
<dbReference type="GO" id="GO:0006511">
    <property type="term" value="P:ubiquitin-dependent protein catabolic process"/>
    <property type="evidence" value="ECO:0007669"/>
    <property type="project" value="TreeGrafter"/>
</dbReference>
<reference evidence="11 12" key="1">
    <citation type="journal article" date="2010" name="Science">
        <title>Genome expansion and gene loss in powdery mildew fungi reveal tradeoffs in extreme parasitism.</title>
        <authorList>
            <person name="Spanu P.D."/>
            <person name="Abbott J.C."/>
            <person name="Amselem J."/>
            <person name="Burgis T.A."/>
            <person name="Soanes D.M."/>
            <person name="Stueber K."/>
            <person name="Ver Loren van Themaat E."/>
            <person name="Brown J.K.M."/>
            <person name="Butcher S.A."/>
            <person name="Gurr S.J."/>
            <person name="Lebrun M.-H."/>
            <person name="Ridout C.J."/>
            <person name="Schulze-Lefert P."/>
            <person name="Talbot N.J."/>
            <person name="Ahmadinejad N."/>
            <person name="Ametz C."/>
            <person name="Barton G.R."/>
            <person name="Benjdia M."/>
            <person name="Bidzinski P."/>
            <person name="Bindschedler L.V."/>
            <person name="Both M."/>
            <person name="Brewer M.T."/>
            <person name="Cadle-Davidson L."/>
            <person name="Cadle-Davidson M.M."/>
            <person name="Collemare J."/>
            <person name="Cramer R."/>
            <person name="Frenkel O."/>
            <person name="Godfrey D."/>
            <person name="Harriman J."/>
            <person name="Hoede C."/>
            <person name="King B.C."/>
            <person name="Klages S."/>
            <person name="Kleemann J."/>
            <person name="Knoll D."/>
            <person name="Koti P.S."/>
            <person name="Kreplak J."/>
            <person name="Lopez-Ruiz F.J."/>
            <person name="Lu X."/>
            <person name="Maekawa T."/>
            <person name="Mahanil S."/>
            <person name="Micali C."/>
            <person name="Milgroom M.G."/>
            <person name="Montana G."/>
            <person name="Noir S."/>
            <person name="O'Connell R.J."/>
            <person name="Oberhaensli S."/>
            <person name="Parlange F."/>
            <person name="Pedersen C."/>
            <person name="Quesneville H."/>
            <person name="Reinhardt R."/>
            <person name="Rott M."/>
            <person name="Sacristan S."/>
            <person name="Schmidt S.M."/>
            <person name="Schoen M."/>
            <person name="Skamnioti P."/>
            <person name="Sommer H."/>
            <person name="Stephens A."/>
            <person name="Takahara H."/>
            <person name="Thordal-Christensen H."/>
            <person name="Vigouroux M."/>
            <person name="Wessling R."/>
            <person name="Wicker T."/>
            <person name="Panstruga R."/>
        </authorList>
    </citation>
    <scope>NUCLEOTIDE SEQUENCE [LARGE SCALE GENOMIC DNA]</scope>
    <source>
        <strain evidence="11">DH14</strain>
    </source>
</reference>
<keyword evidence="4" id="KW-0479">Metal-binding</keyword>
<evidence type="ECO:0000256" key="6">
    <source>
        <dbReference type="ARBA" id="ARBA00022786"/>
    </source>
</evidence>
<sequence>MAYRSSDIRNRRQQHLDTTSSRDVVYCHQCAHEWYWDENELTCPQCDSGITEIVTPGEDDPRFISASTPQSQLPPSNPNQGSWSQETSDPDEPDIEEHISHGPNGSLMFSRTVRTFNPRRQTEARSSREGTAEVDTDNVLAEFRSIITNLIGPQLRNNISGRSESEDTTSEPRFHASSFRLSGNRSGQAIVGGRIAFADIFSNDSTHPRDTDEPRNEVPRVENITTVIGNIIGSPGADARLSPRDHNETESHGLQALLSAIFLPINVRPGDVVHSQEALDQIISALMDQSPTSNAPGPASQEAITALPKKILDVKMLGPEAKGECSICMDDVKVGDEVMVLPCNHWFDEACVRAWLSEHNTCPICRKGITDRTETSESSNSRRESNTSSSRSRNEHRIQRLNFTRPRISRDTTTRNEDRLNFLRNAARLSPIDGSNRQSLSTPNQASDTGNTPEYISQRVSDTEDGSDRRYSERPSGSRRRATSGNSSGGSSSALDRLRGLHDRFSNGRRSG</sequence>
<keyword evidence="6" id="KW-0833">Ubl conjugation pathway</keyword>
<evidence type="ECO:0000256" key="1">
    <source>
        <dbReference type="ARBA" id="ARBA00000900"/>
    </source>
</evidence>
<evidence type="ECO:0000256" key="7">
    <source>
        <dbReference type="ARBA" id="ARBA00022833"/>
    </source>
</evidence>
<dbReference type="AlphaFoldDB" id="N1J4Q3"/>
<protein>
    <recommendedName>
        <fullName evidence="2">RING-type E3 ubiquitin transferase</fullName>
        <ecNumber evidence="2">2.3.2.27</ecNumber>
    </recommendedName>
</protein>
<keyword evidence="12" id="KW-1185">Reference proteome</keyword>
<name>N1J4Q3_BLUG1</name>
<dbReference type="InParanoid" id="N1J4Q3"/>
<feature type="compositionally biased region" description="Low complexity" evidence="9">
    <location>
        <begin position="67"/>
        <end position="82"/>
    </location>
</feature>
<dbReference type="Pfam" id="PF13639">
    <property type="entry name" value="zf-RING_2"/>
    <property type="match status" value="1"/>
</dbReference>
<feature type="region of interest" description="Disordered" evidence="9">
    <location>
        <begin position="371"/>
        <end position="512"/>
    </location>
</feature>
<evidence type="ECO:0000313" key="11">
    <source>
        <dbReference type="EMBL" id="CCU74280.1"/>
    </source>
</evidence>
<dbReference type="InterPro" id="IPR013083">
    <property type="entry name" value="Znf_RING/FYVE/PHD"/>
</dbReference>
<comment type="caution">
    <text evidence="11">The sequence shown here is derived from an EMBL/GenBank/DDBJ whole genome shotgun (WGS) entry which is preliminary data.</text>
</comment>
<dbReference type="Gene3D" id="3.30.40.10">
    <property type="entry name" value="Zinc/RING finger domain, C3HC4 (zinc finger)"/>
    <property type="match status" value="1"/>
</dbReference>
<dbReference type="GO" id="GO:0016567">
    <property type="term" value="P:protein ubiquitination"/>
    <property type="evidence" value="ECO:0007669"/>
    <property type="project" value="UniProtKB-ARBA"/>
</dbReference>
<dbReference type="GO" id="GO:0005634">
    <property type="term" value="C:nucleus"/>
    <property type="evidence" value="ECO:0007669"/>
    <property type="project" value="TreeGrafter"/>
</dbReference>
<accession>N1J4Q3</accession>
<feature type="region of interest" description="Disordered" evidence="9">
    <location>
        <begin position="156"/>
        <end position="179"/>
    </location>
</feature>
<dbReference type="EC" id="2.3.2.27" evidence="2"/>
<dbReference type="SUPFAM" id="SSF57850">
    <property type="entry name" value="RING/U-box"/>
    <property type="match status" value="1"/>
</dbReference>
<feature type="compositionally biased region" description="Basic and acidic residues" evidence="9">
    <location>
        <begin position="496"/>
        <end position="506"/>
    </location>
</feature>
<dbReference type="GO" id="GO:0061630">
    <property type="term" value="F:ubiquitin protein ligase activity"/>
    <property type="evidence" value="ECO:0007669"/>
    <property type="project" value="UniProtKB-EC"/>
</dbReference>
<dbReference type="eggNOG" id="KOG0800">
    <property type="taxonomic scope" value="Eukaryota"/>
</dbReference>
<dbReference type="OrthoDB" id="8062037at2759"/>
<dbReference type="SMART" id="SM00184">
    <property type="entry name" value="RING"/>
    <property type="match status" value="1"/>
</dbReference>
<evidence type="ECO:0000259" key="10">
    <source>
        <dbReference type="PROSITE" id="PS50089"/>
    </source>
</evidence>
<evidence type="ECO:0000256" key="4">
    <source>
        <dbReference type="ARBA" id="ARBA00022723"/>
    </source>
</evidence>
<keyword evidence="5 8" id="KW-0863">Zinc-finger</keyword>
<comment type="catalytic activity">
    <reaction evidence="1">
        <text>S-ubiquitinyl-[E2 ubiquitin-conjugating enzyme]-L-cysteine + [acceptor protein]-L-lysine = [E2 ubiquitin-conjugating enzyme]-L-cysteine + N(6)-ubiquitinyl-[acceptor protein]-L-lysine.</text>
        <dbReference type="EC" id="2.3.2.27"/>
    </reaction>
</comment>
<dbReference type="InterPro" id="IPR001841">
    <property type="entry name" value="Znf_RING"/>
</dbReference>
<dbReference type="FunFam" id="3.30.40.10:FF:000127">
    <property type="entry name" value="E3 ubiquitin-protein ligase RNF181"/>
    <property type="match status" value="1"/>
</dbReference>
<dbReference type="PROSITE" id="PS50089">
    <property type="entry name" value="ZF_RING_2"/>
    <property type="match status" value="1"/>
</dbReference>
<organism evidence="11 12">
    <name type="scientific">Blumeria graminis f. sp. hordei (strain DH14)</name>
    <name type="common">Barley powdery mildew</name>
    <name type="synonym">Oidium monilioides f. sp. hordei</name>
    <dbReference type="NCBI Taxonomy" id="546991"/>
    <lineage>
        <taxon>Eukaryota</taxon>
        <taxon>Fungi</taxon>
        <taxon>Dikarya</taxon>
        <taxon>Ascomycota</taxon>
        <taxon>Pezizomycotina</taxon>
        <taxon>Leotiomycetes</taxon>
        <taxon>Erysiphales</taxon>
        <taxon>Erysiphaceae</taxon>
        <taxon>Blumeria</taxon>
        <taxon>Blumeria hordei</taxon>
    </lineage>
</organism>
<feature type="compositionally biased region" description="Basic and acidic residues" evidence="9">
    <location>
        <begin position="408"/>
        <end position="421"/>
    </location>
</feature>
<dbReference type="Proteomes" id="UP000015441">
    <property type="component" value="Unassembled WGS sequence"/>
</dbReference>
<dbReference type="GO" id="GO:0008270">
    <property type="term" value="F:zinc ion binding"/>
    <property type="evidence" value="ECO:0007669"/>
    <property type="project" value="UniProtKB-KW"/>
</dbReference>
<dbReference type="InterPro" id="IPR051834">
    <property type="entry name" value="RING_finger_E3_ligase"/>
</dbReference>
<keyword evidence="7" id="KW-0862">Zinc</keyword>
<keyword evidence="3" id="KW-0808">Transferase</keyword>
<dbReference type="EMBL" id="CAUH01000183">
    <property type="protein sequence ID" value="CCU74280.1"/>
    <property type="molecule type" value="Genomic_DNA"/>
</dbReference>
<evidence type="ECO:0000256" key="5">
    <source>
        <dbReference type="ARBA" id="ARBA00022771"/>
    </source>
</evidence>
<proteinExistence type="predicted"/>
<feature type="region of interest" description="Disordered" evidence="9">
    <location>
        <begin position="55"/>
        <end position="111"/>
    </location>
</feature>
<feature type="compositionally biased region" description="Low complexity" evidence="9">
    <location>
        <begin position="483"/>
        <end position="495"/>
    </location>
</feature>
<evidence type="ECO:0000256" key="3">
    <source>
        <dbReference type="ARBA" id="ARBA00022679"/>
    </source>
</evidence>
<gene>
    <name evidence="11" type="ORF">BGHDH14_bgh01061</name>
</gene>
<evidence type="ECO:0000256" key="8">
    <source>
        <dbReference type="PROSITE-ProRule" id="PRU00175"/>
    </source>
</evidence>
<feature type="domain" description="RING-type" evidence="10">
    <location>
        <begin position="325"/>
        <end position="366"/>
    </location>
</feature>
<dbReference type="STRING" id="546991.N1J4Q3"/>
<dbReference type="HOGENOM" id="CLU_021597_2_0_1"/>
<dbReference type="PANTHER" id="PTHR45931">
    <property type="entry name" value="SI:CH211-59O9.10"/>
    <property type="match status" value="1"/>
</dbReference>
<evidence type="ECO:0000313" key="12">
    <source>
        <dbReference type="Proteomes" id="UP000015441"/>
    </source>
</evidence>
<dbReference type="PANTHER" id="PTHR45931:SF3">
    <property type="entry name" value="RING ZINC FINGER-CONTAINING PROTEIN"/>
    <property type="match status" value="1"/>
</dbReference>